<dbReference type="PANTHER" id="PTHR35147:SF3">
    <property type="entry name" value="CHEMORECEPTOR GLUTAMINE DEAMIDASE CHED 1-RELATED"/>
    <property type="match status" value="1"/>
</dbReference>
<dbReference type="PROSITE" id="PS51257">
    <property type="entry name" value="PROKAR_LIPOPROTEIN"/>
    <property type="match status" value="1"/>
</dbReference>
<evidence type="ECO:0000256" key="2">
    <source>
        <dbReference type="ARBA" id="ARBA00022801"/>
    </source>
</evidence>
<proteinExistence type="predicted"/>
<dbReference type="CDD" id="cd16352">
    <property type="entry name" value="CheD"/>
    <property type="match status" value="1"/>
</dbReference>
<dbReference type="SUPFAM" id="SSF64438">
    <property type="entry name" value="CNF1/YfiH-like putative cysteine hydrolases"/>
    <property type="match status" value="1"/>
</dbReference>
<organism evidence="4 5">
    <name type="scientific">Pseudomonas mangiferae</name>
    <dbReference type="NCBI Taxonomy" id="2593654"/>
    <lineage>
        <taxon>Bacteria</taxon>
        <taxon>Pseudomonadati</taxon>
        <taxon>Pseudomonadota</taxon>
        <taxon>Gammaproteobacteria</taxon>
        <taxon>Pseudomonadales</taxon>
        <taxon>Pseudomonadaceae</taxon>
        <taxon>Pseudomonas</taxon>
    </lineage>
</organism>
<evidence type="ECO:0000313" key="5">
    <source>
        <dbReference type="Proteomes" id="UP000315235"/>
    </source>
</evidence>
<name>A0A553GWM5_9PSED</name>
<dbReference type="InterPro" id="IPR005659">
    <property type="entry name" value="Chemorcpt_Glu_NH3ase_CheD"/>
</dbReference>
<evidence type="ECO:0000256" key="3">
    <source>
        <dbReference type="SAM" id="Phobius"/>
    </source>
</evidence>
<gene>
    <name evidence="4" type="ORF">FM069_14310</name>
</gene>
<protein>
    <submittedName>
        <fullName evidence="4">Chemotaxis protein CheD</fullName>
    </submittedName>
</protein>
<dbReference type="RefSeq" id="WP_143489044.1">
    <property type="nucleotide sequence ID" value="NZ_VJOY01000010.1"/>
</dbReference>
<accession>A0A553GWM5</accession>
<dbReference type="GO" id="GO:0050568">
    <property type="term" value="F:protein-glutamine glutaminase activity"/>
    <property type="evidence" value="ECO:0007669"/>
    <property type="project" value="InterPro"/>
</dbReference>
<keyword evidence="5" id="KW-1185">Reference proteome</keyword>
<dbReference type="EMBL" id="VJOY01000010">
    <property type="protein sequence ID" value="TRX73917.1"/>
    <property type="molecule type" value="Genomic_DNA"/>
</dbReference>
<comment type="caution">
    <text evidence="4">The sequence shown here is derived from an EMBL/GenBank/DDBJ whole genome shotgun (WGS) entry which is preliminary data.</text>
</comment>
<keyword evidence="1" id="KW-0145">Chemotaxis</keyword>
<evidence type="ECO:0000313" key="4">
    <source>
        <dbReference type="EMBL" id="TRX73917.1"/>
    </source>
</evidence>
<dbReference type="GO" id="GO:0006935">
    <property type="term" value="P:chemotaxis"/>
    <property type="evidence" value="ECO:0007669"/>
    <property type="project" value="UniProtKB-KW"/>
</dbReference>
<dbReference type="InterPro" id="IPR011324">
    <property type="entry name" value="Cytotoxic_necrot_fac-like_cat"/>
</dbReference>
<reference evidence="4 5" key="1">
    <citation type="submission" date="2019-07" db="EMBL/GenBank/DDBJ databases">
        <title>Pseudomonas mangiferae sp. nov., isolated from bark of mango tree in Thailand.</title>
        <authorList>
            <person name="Srisuk N."/>
            <person name="Anurat P."/>
        </authorList>
    </citation>
    <scope>NUCLEOTIDE SEQUENCE [LARGE SCALE GENOMIC DNA]</scope>
    <source>
        <strain evidence="4 5">DMKU_BBB3-04</strain>
    </source>
</reference>
<keyword evidence="3" id="KW-0812">Transmembrane</keyword>
<keyword evidence="3" id="KW-0472">Membrane</keyword>
<sequence>MSKRFLRPGEYFFGLHQGTVGTLLGSCVSITLWHPRRRLMAVTHFLLPRDPQGILVYDTRYGVGVFHRLLRDMAKFDTHPAEYRKGIFGGGSLMARERPSTRVGQQNIAFAREQFEILTWTADHTDVDGSDYRRLSMDGRTGEVDCQRLVWKSSTFVGRNE</sequence>
<dbReference type="PANTHER" id="PTHR35147">
    <property type="entry name" value="CHEMORECEPTOR GLUTAMINE DEAMIDASE CHED-RELATED"/>
    <property type="match status" value="1"/>
</dbReference>
<dbReference type="InterPro" id="IPR038592">
    <property type="entry name" value="CheD-like_sf"/>
</dbReference>
<evidence type="ECO:0000256" key="1">
    <source>
        <dbReference type="ARBA" id="ARBA00022500"/>
    </source>
</evidence>
<dbReference type="Pfam" id="PF03975">
    <property type="entry name" value="CheD"/>
    <property type="match status" value="1"/>
</dbReference>
<keyword evidence="2" id="KW-0378">Hydrolase</keyword>
<dbReference type="AlphaFoldDB" id="A0A553GWM5"/>
<dbReference type="Proteomes" id="UP000315235">
    <property type="component" value="Unassembled WGS sequence"/>
</dbReference>
<keyword evidence="3" id="KW-1133">Transmembrane helix</keyword>
<feature type="transmembrane region" description="Helical" evidence="3">
    <location>
        <begin position="12"/>
        <end position="33"/>
    </location>
</feature>
<dbReference type="Gene3D" id="3.30.1330.200">
    <property type="match status" value="1"/>
</dbReference>
<dbReference type="OrthoDB" id="9807202at2"/>